<gene>
    <name evidence="1" type="ORF">ECS01_0017</name>
</gene>
<dbReference type="AlphaFoldDB" id="A0A023PYU8"/>
<dbReference type="EMBL" id="KJ413946">
    <property type="protein sequence ID" value="AHX39433.1"/>
    <property type="molecule type" value="Genomic_DNA"/>
</dbReference>
<proteinExistence type="predicted"/>
<name>A0A023PYU8_ECOLX</name>
<evidence type="ECO:0000313" key="1">
    <source>
        <dbReference type="EMBL" id="AHX39433.1"/>
    </source>
</evidence>
<organism evidence="1">
    <name type="scientific">Escherichia coli</name>
    <dbReference type="NCBI Taxonomy" id="562"/>
    <lineage>
        <taxon>Bacteria</taxon>
        <taxon>Pseudomonadati</taxon>
        <taxon>Pseudomonadota</taxon>
        <taxon>Gammaproteobacteria</taxon>
        <taxon>Enterobacterales</taxon>
        <taxon>Enterobacteriaceae</taxon>
        <taxon>Escherichia</taxon>
    </lineage>
</organism>
<keyword evidence="1" id="KW-0614">Plasmid</keyword>
<geneLocation type="plasmid" evidence="1">
    <name>pNDM-ECS01</name>
</geneLocation>
<protein>
    <submittedName>
        <fullName evidence="1">Uncharacterized protein</fullName>
    </submittedName>
</protein>
<sequence length="85" mass="9320">MAIGQLAMQVIFKTCLIVPRSPDKTTIHNLADLDLLAIVAVCIGYFDGYCRGVIFANNCSDMLFHWGLRRLPLWAVLPGGGIASR</sequence>
<accession>A0A023PYU8</accession>
<reference evidence="1" key="1">
    <citation type="journal article" date="2014" name="J. Antimicrob. Chemother.">
        <title>Characterization of an IncN2-type blaNDM-1-carrying plasmid in Escherichia coli ST131 and Klebsiella pneumoniae ST11 and ST15 isolates in Thailand.</title>
        <authorList>
            <person name="Netikul T."/>
            <person name="Sidjabat H.E."/>
            <person name="Paterson D.L."/>
            <person name="Kamolvit W."/>
            <person name="Tantisiriwat W."/>
            <person name="Steen J.A."/>
            <person name="Kiratisin P."/>
        </authorList>
    </citation>
    <scope>NUCLEOTIDE SEQUENCE</scope>
    <source>
        <strain evidence="1">ECS01</strain>
        <plasmid evidence="1">pNDM-ECS01</plasmid>
    </source>
</reference>